<name>A0A699XIP9_TANCI</name>
<reference evidence="2" key="1">
    <citation type="journal article" date="2019" name="Sci. Rep.">
        <title>Draft genome of Tanacetum cinerariifolium, the natural source of mosquito coil.</title>
        <authorList>
            <person name="Yamashiro T."/>
            <person name="Shiraishi A."/>
            <person name="Satake H."/>
            <person name="Nakayama K."/>
        </authorList>
    </citation>
    <scope>NUCLEOTIDE SEQUENCE</scope>
</reference>
<accession>A0A699XIP9</accession>
<sequence length="82" mass="8758">TIKGIEAAVAKNNNQAVDKAVLAKSEEIRQKTKETIAYLREVRDKLVVAGGNPKGATEYKDINAEDVVATTMIGSGDKKNGL</sequence>
<feature type="domain" description="Gliding motility-associated protein GldM N-terminal" evidence="1">
    <location>
        <begin position="2"/>
        <end position="81"/>
    </location>
</feature>
<protein>
    <recommendedName>
        <fullName evidence="1">Gliding motility-associated protein GldM N-terminal domain-containing protein</fullName>
    </recommendedName>
</protein>
<evidence type="ECO:0000313" key="2">
    <source>
        <dbReference type="EMBL" id="GFD59659.1"/>
    </source>
</evidence>
<feature type="non-terminal residue" evidence="2">
    <location>
        <position position="1"/>
    </location>
</feature>
<dbReference type="Pfam" id="PF12081">
    <property type="entry name" value="GldM_1st"/>
    <property type="match status" value="1"/>
</dbReference>
<evidence type="ECO:0000259" key="1">
    <source>
        <dbReference type="Pfam" id="PF12081"/>
    </source>
</evidence>
<feature type="non-terminal residue" evidence="2">
    <location>
        <position position="82"/>
    </location>
</feature>
<organism evidence="2">
    <name type="scientific">Tanacetum cinerariifolium</name>
    <name type="common">Dalmatian daisy</name>
    <name type="synonym">Chrysanthemum cinerariifolium</name>
    <dbReference type="NCBI Taxonomy" id="118510"/>
    <lineage>
        <taxon>Eukaryota</taxon>
        <taxon>Viridiplantae</taxon>
        <taxon>Streptophyta</taxon>
        <taxon>Embryophyta</taxon>
        <taxon>Tracheophyta</taxon>
        <taxon>Spermatophyta</taxon>
        <taxon>Magnoliopsida</taxon>
        <taxon>eudicotyledons</taxon>
        <taxon>Gunneridae</taxon>
        <taxon>Pentapetalae</taxon>
        <taxon>asterids</taxon>
        <taxon>campanulids</taxon>
        <taxon>Asterales</taxon>
        <taxon>Asteraceae</taxon>
        <taxon>Asteroideae</taxon>
        <taxon>Anthemideae</taxon>
        <taxon>Anthemidinae</taxon>
        <taxon>Tanacetum</taxon>
    </lineage>
</organism>
<dbReference type="InterPro" id="IPR022720">
    <property type="entry name" value="Motility-assoc_prot_GldM_N"/>
</dbReference>
<gene>
    <name evidence="2" type="ORF">Tci_931628</name>
</gene>
<comment type="caution">
    <text evidence="2">The sequence shown here is derived from an EMBL/GenBank/DDBJ whole genome shotgun (WGS) entry which is preliminary data.</text>
</comment>
<dbReference type="AlphaFoldDB" id="A0A699XIP9"/>
<proteinExistence type="predicted"/>
<dbReference type="EMBL" id="BKCJ011867748">
    <property type="protein sequence ID" value="GFD59659.1"/>
    <property type="molecule type" value="Genomic_DNA"/>
</dbReference>